<proteinExistence type="predicted"/>
<reference evidence="1 2" key="1">
    <citation type="submission" date="2020-02" db="EMBL/GenBank/DDBJ databases">
        <title>Draft genome sequence of Haematococcus lacustris strain NIES-144.</title>
        <authorList>
            <person name="Morimoto D."/>
            <person name="Nakagawa S."/>
            <person name="Yoshida T."/>
            <person name="Sawayama S."/>
        </authorList>
    </citation>
    <scope>NUCLEOTIDE SEQUENCE [LARGE SCALE GENOMIC DNA]</scope>
    <source>
        <strain evidence="1 2">NIES-144</strain>
    </source>
</reference>
<dbReference type="EMBL" id="BLLF01009340">
    <property type="protein sequence ID" value="GFH33692.1"/>
    <property type="molecule type" value="Genomic_DNA"/>
</dbReference>
<comment type="caution">
    <text evidence="1">The sequence shown here is derived from an EMBL/GenBank/DDBJ whole genome shotgun (WGS) entry which is preliminary data.</text>
</comment>
<dbReference type="AlphaFoldDB" id="A0A6A0ALL4"/>
<protein>
    <submittedName>
        <fullName evidence="1">Uncharacterized protein</fullName>
    </submittedName>
</protein>
<gene>
    <name evidence="1" type="ORF">HaLaN_33100</name>
</gene>
<evidence type="ECO:0000313" key="1">
    <source>
        <dbReference type="EMBL" id="GFH33692.1"/>
    </source>
</evidence>
<name>A0A6A0ALL4_HAELA</name>
<keyword evidence="2" id="KW-1185">Reference proteome</keyword>
<accession>A0A6A0ALL4</accession>
<sequence length="61" mass="6656">MGKDAQAIAPNKAARRIVTTLTTTKDEDQYDKVVNSNVHSNGCNTSVRLTQPININTPCLQ</sequence>
<dbReference type="Proteomes" id="UP000485058">
    <property type="component" value="Unassembled WGS sequence"/>
</dbReference>
<feature type="non-terminal residue" evidence="1">
    <location>
        <position position="1"/>
    </location>
</feature>
<evidence type="ECO:0000313" key="2">
    <source>
        <dbReference type="Proteomes" id="UP000485058"/>
    </source>
</evidence>
<feature type="non-terminal residue" evidence="1">
    <location>
        <position position="61"/>
    </location>
</feature>
<organism evidence="1 2">
    <name type="scientific">Haematococcus lacustris</name>
    <name type="common">Green alga</name>
    <name type="synonym">Haematococcus pluvialis</name>
    <dbReference type="NCBI Taxonomy" id="44745"/>
    <lineage>
        <taxon>Eukaryota</taxon>
        <taxon>Viridiplantae</taxon>
        <taxon>Chlorophyta</taxon>
        <taxon>core chlorophytes</taxon>
        <taxon>Chlorophyceae</taxon>
        <taxon>CS clade</taxon>
        <taxon>Chlamydomonadales</taxon>
        <taxon>Haematococcaceae</taxon>
        <taxon>Haematococcus</taxon>
    </lineage>
</organism>